<feature type="active site" evidence="10">
    <location>
        <position position="101"/>
    </location>
</feature>
<evidence type="ECO:0000256" key="9">
    <source>
        <dbReference type="ARBA" id="ARBA00031262"/>
    </source>
</evidence>
<dbReference type="Proteomes" id="UP000257200">
    <property type="component" value="Unplaced"/>
</dbReference>
<dbReference type="InterPro" id="IPR008258">
    <property type="entry name" value="Transglycosylase_SLT_dom_1"/>
</dbReference>
<evidence type="ECO:0000256" key="7">
    <source>
        <dbReference type="ARBA" id="ARBA00022801"/>
    </source>
</evidence>
<comment type="similarity">
    <text evidence="2">Belongs to the glycosyl hydrolase 23 family.</text>
</comment>
<dbReference type="CDD" id="cd01021">
    <property type="entry name" value="GEWL"/>
    <property type="match status" value="1"/>
</dbReference>
<dbReference type="PANTHER" id="PTHR31698:SF8">
    <property type="entry name" value="LYSOZYME G-RELATED"/>
    <property type="match status" value="1"/>
</dbReference>
<keyword evidence="7" id="KW-0378">Hydrolase</keyword>
<dbReference type="PIRSF" id="PIRSF001065">
    <property type="entry name" value="Lysozyme_g"/>
    <property type="match status" value="1"/>
</dbReference>
<keyword evidence="5" id="KW-0929">Antimicrobial</keyword>
<evidence type="ECO:0000256" key="6">
    <source>
        <dbReference type="ARBA" id="ARBA00022638"/>
    </source>
</evidence>
<dbReference type="GO" id="GO:0031640">
    <property type="term" value="P:killing of cells of another organism"/>
    <property type="evidence" value="ECO:0007669"/>
    <property type="project" value="UniProtKB-KW"/>
</dbReference>
<dbReference type="Gene3D" id="1.10.530.10">
    <property type="match status" value="1"/>
</dbReference>
<dbReference type="FunCoup" id="A0A3Q1GFQ2">
    <property type="interactions" value="797"/>
</dbReference>
<dbReference type="GO" id="GO:0005576">
    <property type="term" value="C:extracellular region"/>
    <property type="evidence" value="ECO:0007669"/>
    <property type="project" value="TreeGrafter"/>
</dbReference>
<dbReference type="AlphaFoldDB" id="A0A3Q1GFQ2"/>
<dbReference type="STRING" id="80966.ENSAPOP00000016470"/>
<feature type="active site" evidence="10">
    <location>
        <position position="114"/>
    </location>
</feature>
<accession>A0A3Q1GFQ2</accession>
<dbReference type="PANTHER" id="PTHR31698">
    <property type="entry name" value="LYSOZYME G FAMILY MEMBER"/>
    <property type="match status" value="1"/>
</dbReference>
<dbReference type="InterPro" id="IPR002152">
    <property type="entry name" value="Glyco_hydro_23"/>
</dbReference>
<comment type="catalytic activity">
    <reaction evidence="1">
        <text>Hydrolysis of (1-&gt;4)-beta-linkages between N-acetylmuramic acid and N-acetyl-D-glucosamine residues in a peptidoglycan and between N-acetyl-D-glucosamine residues in chitodextrins.</text>
        <dbReference type="EC" id="3.2.1.17"/>
    </reaction>
</comment>
<dbReference type="GO" id="GO:0050830">
    <property type="term" value="P:defense response to Gram-positive bacterium"/>
    <property type="evidence" value="ECO:0007669"/>
    <property type="project" value="TreeGrafter"/>
</dbReference>
<evidence type="ECO:0000256" key="2">
    <source>
        <dbReference type="ARBA" id="ARBA00008902"/>
    </source>
</evidence>
<dbReference type="SUPFAM" id="SSF53955">
    <property type="entry name" value="Lysozyme-like"/>
    <property type="match status" value="1"/>
</dbReference>
<evidence type="ECO:0000256" key="4">
    <source>
        <dbReference type="ARBA" id="ARBA00016485"/>
    </source>
</evidence>
<evidence type="ECO:0000256" key="1">
    <source>
        <dbReference type="ARBA" id="ARBA00000632"/>
    </source>
</evidence>
<name>A0A3Q1GFQ2_9TELE</name>
<protein>
    <recommendedName>
        <fullName evidence="4">Lysozyme g</fullName>
        <ecNumber evidence="3">3.2.1.17</ecNumber>
    </recommendedName>
    <alternativeName>
        <fullName evidence="9">1,4-beta-N-acetylmuramidase</fullName>
    </alternativeName>
</protein>
<dbReference type="InterPro" id="IPR023346">
    <property type="entry name" value="Lysozyme-like_dom_sf"/>
</dbReference>
<reference evidence="12" key="1">
    <citation type="submission" date="2025-08" db="UniProtKB">
        <authorList>
            <consortium name="Ensembl"/>
        </authorList>
    </citation>
    <scope>IDENTIFICATION</scope>
</reference>
<feature type="domain" description="Transglycosylase SLT" evidence="11">
    <location>
        <begin position="80"/>
        <end position="197"/>
    </location>
</feature>
<keyword evidence="13" id="KW-1185">Reference proteome</keyword>
<evidence type="ECO:0000313" key="13">
    <source>
        <dbReference type="Proteomes" id="UP000257200"/>
    </source>
</evidence>
<keyword evidence="8" id="KW-0326">Glycosidase</keyword>
<proteinExistence type="inferred from homology"/>
<dbReference type="GeneTree" id="ENSGT00390000017614"/>
<evidence type="ECO:0000313" key="12">
    <source>
        <dbReference type="Ensembl" id="ENSAPOP00000016470.1"/>
    </source>
</evidence>
<dbReference type="PRINTS" id="PR00749">
    <property type="entry name" value="LYSOZYMEG"/>
</dbReference>
<organism evidence="12 13">
    <name type="scientific">Acanthochromis polyacanthus</name>
    <name type="common">spiny chromis</name>
    <dbReference type="NCBI Taxonomy" id="80966"/>
    <lineage>
        <taxon>Eukaryota</taxon>
        <taxon>Metazoa</taxon>
        <taxon>Chordata</taxon>
        <taxon>Craniata</taxon>
        <taxon>Vertebrata</taxon>
        <taxon>Euteleostomi</taxon>
        <taxon>Actinopterygii</taxon>
        <taxon>Neopterygii</taxon>
        <taxon>Teleostei</taxon>
        <taxon>Neoteleostei</taxon>
        <taxon>Acanthomorphata</taxon>
        <taxon>Ovalentaria</taxon>
        <taxon>Pomacentridae</taxon>
        <taxon>Acanthochromis</taxon>
    </lineage>
</organism>
<evidence type="ECO:0000256" key="3">
    <source>
        <dbReference type="ARBA" id="ARBA00012732"/>
    </source>
</evidence>
<evidence type="ECO:0000259" key="11">
    <source>
        <dbReference type="Pfam" id="PF01464"/>
    </source>
</evidence>
<dbReference type="FunFam" id="1.10.530.10:FF:000026">
    <property type="entry name" value="Lysozyme g"/>
    <property type="match status" value="1"/>
</dbReference>
<dbReference type="EC" id="3.2.1.17" evidence="3"/>
<sequence length="218" mass="23767">MFAAQCRQTDAASRAPVFTFKGPPEEETGTMGYGNIMAVETTGASEKTARQDRLDSGGVRASYTMAKTDSGRMEKYKSIINAVGSKYDIEPALIAAIISRESRAGNVLQDGWGDHGNAWGLMQVDVNPSGGGHTAKGDWNSEEHLSQGTEILIYFLNRIKNKFPSWTSEQQLKGAIASYNTGDGRVNSYENVDEKTTGKDYSNDVVARAQWYKTNGGF</sequence>
<dbReference type="Pfam" id="PF01464">
    <property type="entry name" value="SLT"/>
    <property type="match status" value="1"/>
</dbReference>
<evidence type="ECO:0000256" key="5">
    <source>
        <dbReference type="ARBA" id="ARBA00022529"/>
    </source>
</evidence>
<dbReference type="GO" id="GO:0009253">
    <property type="term" value="P:peptidoglycan catabolic process"/>
    <property type="evidence" value="ECO:0007669"/>
    <property type="project" value="InterPro"/>
</dbReference>
<evidence type="ECO:0000256" key="8">
    <source>
        <dbReference type="ARBA" id="ARBA00023295"/>
    </source>
</evidence>
<dbReference type="GO" id="GO:0003796">
    <property type="term" value="F:lysozyme activity"/>
    <property type="evidence" value="ECO:0007669"/>
    <property type="project" value="UniProtKB-EC"/>
</dbReference>
<evidence type="ECO:0000256" key="10">
    <source>
        <dbReference type="PIRSR" id="PIRSR001065-1"/>
    </source>
</evidence>
<keyword evidence="6" id="KW-0081">Bacteriolytic enzyme</keyword>
<dbReference type="Ensembl" id="ENSAPOT00000025468.1">
    <property type="protein sequence ID" value="ENSAPOP00000016470.1"/>
    <property type="gene ID" value="ENSAPOG00000019580.1"/>
</dbReference>
<dbReference type="InParanoid" id="A0A3Q1GFQ2"/>
<reference evidence="12" key="2">
    <citation type="submission" date="2025-09" db="UniProtKB">
        <authorList>
            <consortium name="Ensembl"/>
        </authorList>
    </citation>
    <scope>IDENTIFICATION</scope>
</reference>